<organism evidence="1 2">
    <name type="scientific">Lates calcarifer</name>
    <name type="common">Barramundi</name>
    <name type="synonym">Holocentrus calcarifer</name>
    <dbReference type="NCBI Taxonomy" id="8187"/>
    <lineage>
        <taxon>Eukaryota</taxon>
        <taxon>Metazoa</taxon>
        <taxon>Chordata</taxon>
        <taxon>Craniata</taxon>
        <taxon>Vertebrata</taxon>
        <taxon>Euteleostomi</taxon>
        <taxon>Actinopterygii</taxon>
        <taxon>Neopterygii</taxon>
        <taxon>Teleostei</taxon>
        <taxon>Neoteleostei</taxon>
        <taxon>Acanthomorphata</taxon>
        <taxon>Carangaria</taxon>
        <taxon>Carangaria incertae sedis</taxon>
        <taxon>Centropomidae</taxon>
        <taxon>Lates</taxon>
    </lineage>
</organism>
<reference evidence="1" key="2">
    <citation type="submission" date="2025-08" db="UniProtKB">
        <authorList>
            <consortium name="Ensembl"/>
        </authorList>
    </citation>
    <scope>IDENTIFICATION</scope>
</reference>
<keyword evidence="2" id="KW-1185">Reference proteome</keyword>
<protein>
    <submittedName>
        <fullName evidence="1">Uncharacterized protein</fullName>
    </submittedName>
</protein>
<proteinExistence type="predicted"/>
<evidence type="ECO:0000313" key="2">
    <source>
        <dbReference type="Proteomes" id="UP000314980"/>
    </source>
</evidence>
<accession>A0A4W6FW92</accession>
<reference evidence="1" key="3">
    <citation type="submission" date="2025-09" db="UniProtKB">
        <authorList>
            <consortium name="Ensembl"/>
        </authorList>
    </citation>
    <scope>IDENTIFICATION</scope>
</reference>
<dbReference type="AlphaFoldDB" id="A0A4W6FW92"/>
<name>A0A4W6FW92_LATCA</name>
<dbReference type="Ensembl" id="ENSLCAT00010056299.1">
    <property type="protein sequence ID" value="ENSLCAP00010054828.1"/>
    <property type="gene ID" value="ENSLCAG00010025591.1"/>
</dbReference>
<sequence>ISHHTELYGSIPRTCLPIVFHPDYNITFMGLEKLHPFDAGKWGKVIRFLKGKKVRNWVANREEISPN</sequence>
<dbReference type="Proteomes" id="UP000314980">
    <property type="component" value="Unassembled WGS sequence"/>
</dbReference>
<reference evidence="2" key="1">
    <citation type="submission" date="2015-09" db="EMBL/GenBank/DDBJ databases">
        <authorList>
            <person name="Sai Rama Sridatta P."/>
        </authorList>
    </citation>
    <scope>NUCLEOTIDE SEQUENCE [LARGE SCALE GENOMIC DNA]</scope>
</reference>
<dbReference type="InParanoid" id="A0A4W6FW92"/>
<dbReference type="STRING" id="8187.ENSLCAP00010054828"/>
<dbReference type="GeneTree" id="ENSGT00960000190837"/>
<evidence type="ECO:0000313" key="1">
    <source>
        <dbReference type="Ensembl" id="ENSLCAP00010054828.1"/>
    </source>
</evidence>